<keyword evidence="3" id="KW-1185">Reference proteome</keyword>
<feature type="region of interest" description="Disordered" evidence="1">
    <location>
        <begin position="1"/>
        <end position="36"/>
    </location>
</feature>
<organism evidence="2 3">
    <name type="scientific">Riccia fluitans</name>
    <dbReference type="NCBI Taxonomy" id="41844"/>
    <lineage>
        <taxon>Eukaryota</taxon>
        <taxon>Viridiplantae</taxon>
        <taxon>Streptophyta</taxon>
        <taxon>Embryophyta</taxon>
        <taxon>Marchantiophyta</taxon>
        <taxon>Marchantiopsida</taxon>
        <taxon>Marchantiidae</taxon>
        <taxon>Marchantiales</taxon>
        <taxon>Ricciaceae</taxon>
        <taxon>Riccia</taxon>
    </lineage>
</organism>
<evidence type="ECO:0000313" key="3">
    <source>
        <dbReference type="Proteomes" id="UP001605036"/>
    </source>
</evidence>
<feature type="compositionally biased region" description="Polar residues" evidence="1">
    <location>
        <begin position="100"/>
        <end position="110"/>
    </location>
</feature>
<feature type="compositionally biased region" description="Low complexity" evidence="1">
    <location>
        <begin position="10"/>
        <end position="24"/>
    </location>
</feature>
<reference evidence="2 3" key="1">
    <citation type="submission" date="2024-09" db="EMBL/GenBank/DDBJ databases">
        <title>Chromosome-scale assembly of Riccia fluitans.</title>
        <authorList>
            <person name="Paukszto L."/>
            <person name="Sawicki J."/>
            <person name="Karawczyk K."/>
            <person name="Piernik-Szablinska J."/>
            <person name="Szczecinska M."/>
            <person name="Mazdziarz M."/>
        </authorList>
    </citation>
    <scope>NUCLEOTIDE SEQUENCE [LARGE SCALE GENOMIC DNA]</scope>
    <source>
        <strain evidence="2">Rf_01</strain>
        <tissue evidence="2">Aerial parts of the thallus</tissue>
    </source>
</reference>
<dbReference type="EMBL" id="JBHFFA010000003">
    <property type="protein sequence ID" value="KAL2633265.1"/>
    <property type="molecule type" value="Genomic_DNA"/>
</dbReference>
<gene>
    <name evidence="2" type="ORF">R1flu_004744</name>
</gene>
<proteinExistence type="predicted"/>
<comment type="caution">
    <text evidence="2">The sequence shown here is derived from an EMBL/GenBank/DDBJ whole genome shotgun (WGS) entry which is preliminary data.</text>
</comment>
<protein>
    <submittedName>
        <fullName evidence="2">Uncharacterized protein</fullName>
    </submittedName>
</protein>
<accession>A0ABD1YS08</accession>
<name>A0ABD1YS08_9MARC</name>
<dbReference type="AlphaFoldDB" id="A0ABD1YS08"/>
<dbReference type="Proteomes" id="UP001605036">
    <property type="component" value="Unassembled WGS sequence"/>
</dbReference>
<evidence type="ECO:0000313" key="2">
    <source>
        <dbReference type="EMBL" id="KAL2633265.1"/>
    </source>
</evidence>
<sequence>MEHDERETSNRTSRSAAAARQQQTGPEDVRTDRNEKARASFIIYYVRGRRRNVQAERTKPGPRGEPTLKQNVRRQCRSRTKAARCVRTGHGGWKQRKTTNEANSGACESN</sequence>
<evidence type="ECO:0000256" key="1">
    <source>
        <dbReference type="SAM" id="MobiDB-lite"/>
    </source>
</evidence>
<feature type="compositionally biased region" description="Basic residues" evidence="1">
    <location>
        <begin position="71"/>
        <end position="84"/>
    </location>
</feature>
<feature type="compositionally biased region" description="Basic and acidic residues" evidence="1">
    <location>
        <begin position="27"/>
        <end position="36"/>
    </location>
</feature>
<feature type="region of interest" description="Disordered" evidence="1">
    <location>
        <begin position="49"/>
        <end position="110"/>
    </location>
</feature>